<dbReference type="Proteomes" id="UP000814128">
    <property type="component" value="Unassembled WGS sequence"/>
</dbReference>
<accession>A0ACB8Q4N7</accession>
<name>A0ACB8Q4N7_9AGAM</name>
<proteinExistence type="predicted"/>
<reference evidence="1" key="1">
    <citation type="submission" date="2021-02" db="EMBL/GenBank/DDBJ databases">
        <authorList>
            <consortium name="DOE Joint Genome Institute"/>
            <person name="Ahrendt S."/>
            <person name="Looney B.P."/>
            <person name="Miyauchi S."/>
            <person name="Morin E."/>
            <person name="Drula E."/>
            <person name="Courty P.E."/>
            <person name="Chicoki N."/>
            <person name="Fauchery L."/>
            <person name="Kohler A."/>
            <person name="Kuo A."/>
            <person name="Labutti K."/>
            <person name="Pangilinan J."/>
            <person name="Lipzen A."/>
            <person name="Riley R."/>
            <person name="Andreopoulos W."/>
            <person name="He G."/>
            <person name="Johnson J."/>
            <person name="Barry K.W."/>
            <person name="Grigoriev I.V."/>
            <person name="Nagy L."/>
            <person name="Hibbett D."/>
            <person name="Henrissat B."/>
            <person name="Matheny P.B."/>
            <person name="Labbe J."/>
            <person name="Martin F."/>
        </authorList>
    </citation>
    <scope>NUCLEOTIDE SEQUENCE</scope>
    <source>
        <strain evidence="1">EC-137</strain>
    </source>
</reference>
<keyword evidence="2" id="KW-1185">Reference proteome</keyword>
<evidence type="ECO:0000313" key="2">
    <source>
        <dbReference type="Proteomes" id="UP000814128"/>
    </source>
</evidence>
<protein>
    <submittedName>
        <fullName evidence="1">Uncharacterized protein</fullName>
    </submittedName>
</protein>
<evidence type="ECO:0000313" key="1">
    <source>
        <dbReference type="EMBL" id="KAI0026648.1"/>
    </source>
</evidence>
<sequence length="75" mass="8736">RVPLTTPYCWQINQDFYEAHKDEESMKFVLCDWNQRTDPSPPGWDELAEKLPIVDDGNDADDEDVDDEDEGDMDD</sequence>
<gene>
    <name evidence="1" type="ORF">K488DRAFT_92161</name>
</gene>
<organism evidence="1 2">
    <name type="scientific">Vararia minispora EC-137</name>
    <dbReference type="NCBI Taxonomy" id="1314806"/>
    <lineage>
        <taxon>Eukaryota</taxon>
        <taxon>Fungi</taxon>
        <taxon>Dikarya</taxon>
        <taxon>Basidiomycota</taxon>
        <taxon>Agaricomycotina</taxon>
        <taxon>Agaricomycetes</taxon>
        <taxon>Russulales</taxon>
        <taxon>Lachnocladiaceae</taxon>
        <taxon>Vararia</taxon>
    </lineage>
</organism>
<comment type="caution">
    <text evidence="1">The sequence shown here is derived from an EMBL/GenBank/DDBJ whole genome shotgun (WGS) entry which is preliminary data.</text>
</comment>
<dbReference type="EMBL" id="MU274314">
    <property type="protein sequence ID" value="KAI0026648.1"/>
    <property type="molecule type" value="Genomic_DNA"/>
</dbReference>
<feature type="non-terminal residue" evidence="1">
    <location>
        <position position="1"/>
    </location>
</feature>
<reference evidence="1" key="2">
    <citation type="journal article" date="2022" name="New Phytol.">
        <title>Evolutionary transition to the ectomycorrhizal habit in the genomes of a hyperdiverse lineage of mushroom-forming fungi.</title>
        <authorList>
            <person name="Looney B."/>
            <person name="Miyauchi S."/>
            <person name="Morin E."/>
            <person name="Drula E."/>
            <person name="Courty P.E."/>
            <person name="Kohler A."/>
            <person name="Kuo A."/>
            <person name="LaButti K."/>
            <person name="Pangilinan J."/>
            <person name="Lipzen A."/>
            <person name="Riley R."/>
            <person name="Andreopoulos W."/>
            <person name="He G."/>
            <person name="Johnson J."/>
            <person name="Nolan M."/>
            <person name="Tritt A."/>
            <person name="Barry K.W."/>
            <person name="Grigoriev I.V."/>
            <person name="Nagy L.G."/>
            <person name="Hibbett D."/>
            <person name="Henrissat B."/>
            <person name="Matheny P.B."/>
            <person name="Labbe J."/>
            <person name="Martin F.M."/>
        </authorList>
    </citation>
    <scope>NUCLEOTIDE SEQUENCE</scope>
    <source>
        <strain evidence="1">EC-137</strain>
    </source>
</reference>